<feature type="transmembrane region" description="Helical" evidence="6">
    <location>
        <begin position="74"/>
        <end position="91"/>
    </location>
</feature>
<comment type="caution">
    <text evidence="8">The sequence shown here is derived from an EMBL/GenBank/DDBJ whole genome shotgun (WGS) entry which is preliminary data.</text>
</comment>
<dbReference type="InterPro" id="IPR037185">
    <property type="entry name" value="EmrE-like"/>
</dbReference>
<feature type="transmembrane region" description="Helical" evidence="6">
    <location>
        <begin position="243"/>
        <end position="265"/>
    </location>
</feature>
<feature type="domain" description="EamA" evidence="7">
    <location>
        <begin position="12"/>
        <end position="142"/>
    </location>
</feature>
<dbReference type="InterPro" id="IPR000620">
    <property type="entry name" value="EamA_dom"/>
</dbReference>
<dbReference type="PANTHER" id="PTHR32322">
    <property type="entry name" value="INNER MEMBRANE TRANSPORTER"/>
    <property type="match status" value="1"/>
</dbReference>
<evidence type="ECO:0000256" key="1">
    <source>
        <dbReference type="ARBA" id="ARBA00004141"/>
    </source>
</evidence>
<sequence length="294" mass="31311">MQSSGPVKALAMPILFVIIWATGFIVARLVAPHIEPLTFMLGRYMGAGIVLAIIAIILKAPWPDNRRDIRNSMIAGILLHGIYLGGVFWAVKHGMPSGIAALVAGLQPIATAALVGPLLGEKVSRKQWSGVLIGLCGACLVIVPKLGGQNGFTFSALIVCLCAMFSITFGTIWQKKNGASINLVTNTVVQYIAAFIVTLPVALMTETMQFEITTDLFLGWFWSVFGLSIGAILLLLTMIRKGAVASVASIIYLVPPTSALMAYFIFREELLPLQIVGMAIAATGVAIALKGQAR</sequence>
<name>A0ABV0BMZ4_9HYPH</name>
<feature type="transmembrane region" description="Helical" evidence="6">
    <location>
        <begin position="217"/>
        <end position="236"/>
    </location>
</feature>
<evidence type="ECO:0000313" key="8">
    <source>
        <dbReference type="EMBL" id="MEN3931621.1"/>
    </source>
</evidence>
<protein>
    <submittedName>
        <fullName evidence="8">DMT family transporter</fullName>
    </submittedName>
</protein>
<feature type="transmembrane region" description="Helical" evidence="6">
    <location>
        <begin position="12"/>
        <end position="31"/>
    </location>
</feature>
<comment type="subcellular location">
    <subcellularLocation>
        <location evidence="1">Membrane</location>
        <topology evidence="1">Multi-pass membrane protein</topology>
    </subcellularLocation>
</comment>
<feature type="transmembrane region" description="Helical" evidence="6">
    <location>
        <begin position="97"/>
        <end position="116"/>
    </location>
</feature>
<feature type="transmembrane region" description="Helical" evidence="6">
    <location>
        <begin position="184"/>
        <end position="205"/>
    </location>
</feature>
<feature type="transmembrane region" description="Helical" evidence="6">
    <location>
        <begin position="43"/>
        <end position="62"/>
    </location>
</feature>
<proteinExistence type="inferred from homology"/>
<keyword evidence="5 6" id="KW-0472">Membrane</keyword>
<dbReference type="PANTHER" id="PTHR32322:SF2">
    <property type="entry name" value="EAMA DOMAIN-CONTAINING PROTEIN"/>
    <property type="match status" value="1"/>
</dbReference>
<evidence type="ECO:0000313" key="9">
    <source>
        <dbReference type="Proteomes" id="UP001418637"/>
    </source>
</evidence>
<reference evidence="8 9" key="1">
    <citation type="submission" date="2024-04" db="EMBL/GenBank/DDBJ databases">
        <title>A novel species isolated from cricket.</title>
        <authorList>
            <person name="Wang H.-C."/>
        </authorList>
    </citation>
    <scope>NUCLEOTIDE SEQUENCE [LARGE SCALE GENOMIC DNA]</scope>
    <source>
        <strain evidence="8 9">WL0021</strain>
    </source>
</reference>
<comment type="similarity">
    <text evidence="2">Belongs to the EamA transporter family.</text>
</comment>
<evidence type="ECO:0000259" key="7">
    <source>
        <dbReference type="Pfam" id="PF00892"/>
    </source>
</evidence>
<keyword evidence="4 6" id="KW-1133">Transmembrane helix</keyword>
<evidence type="ECO:0000256" key="4">
    <source>
        <dbReference type="ARBA" id="ARBA00022989"/>
    </source>
</evidence>
<feature type="transmembrane region" description="Helical" evidence="6">
    <location>
        <begin position="152"/>
        <end position="172"/>
    </location>
</feature>
<evidence type="ECO:0000256" key="6">
    <source>
        <dbReference type="SAM" id="Phobius"/>
    </source>
</evidence>
<gene>
    <name evidence="8" type="ORF">WJT86_11210</name>
</gene>
<keyword evidence="9" id="KW-1185">Reference proteome</keyword>
<keyword evidence="3 6" id="KW-0812">Transmembrane</keyword>
<organism evidence="8 9">
    <name type="scientific">Hohaiivirga grylli</name>
    <dbReference type="NCBI Taxonomy" id="3133970"/>
    <lineage>
        <taxon>Bacteria</taxon>
        <taxon>Pseudomonadati</taxon>
        <taxon>Pseudomonadota</taxon>
        <taxon>Alphaproteobacteria</taxon>
        <taxon>Hyphomicrobiales</taxon>
        <taxon>Methylobacteriaceae</taxon>
        <taxon>Hohaiivirga</taxon>
    </lineage>
</organism>
<dbReference type="Pfam" id="PF00892">
    <property type="entry name" value="EamA"/>
    <property type="match status" value="2"/>
</dbReference>
<dbReference type="Proteomes" id="UP001418637">
    <property type="component" value="Unassembled WGS sequence"/>
</dbReference>
<dbReference type="SUPFAM" id="SSF103481">
    <property type="entry name" value="Multidrug resistance efflux transporter EmrE"/>
    <property type="match status" value="2"/>
</dbReference>
<evidence type="ECO:0000256" key="5">
    <source>
        <dbReference type="ARBA" id="ARBA00023136"/>
    </source>
</evidence>
<feature type="domain" description="EamA" evidence="7">
    <location>
        <begin position="156"/>
        <end position="288"/>
    </location>
</feature>
<dbReference type="InterPro" id="IPR050638">
    <property type="entry name" value="AA-Vitamin_Transporters"/>
</dbReference>
<dbReference type="EMBL" id="JBBYXI010000004">
    <property type="protein sequence ID" value="MEN3931621.1"/>
    <property type="molecule type" value="Genomic_DNA"/>
</dbReference>
<evidence type="ECO:0000256" key="2">
    <source>
        <dbReference type="ARBA" id="ARBA00007362"/>
    </source>
</evidence>
<feature type="transmembrane region" description="Helical" evidence="6">
    <location>
        <begin position="271"/>
        <end position="289"/>
    </location>
</feature>
<evidence type="ECO:0000256" key="3">
    <source>
        <dbReference type="ARBA" id="ARBA00022692"/>
    </source>
</evidence>
<accession>A0ABV0BMZ4</accession>
<dbReference type="RefSeq" id="WP_346337663.1">
    <property type="nucleotide sequence ID" value="NZ_JBBYXI010000004.1"/>
</dbReference>